<name>A0ABP4SRV2_9ACTN</name>
<organism evidence="3 4">
    <name type="scientific">Glycomyces endophyticus</name>
    <dbReference type="NCBI Taxonomy" id="480996"/>
    <lineage>
        <taxon>Bacteria</taxon>
        <taxon>Bacillati</taxon>
        <taxon>Actinomycetota</taxon>
        <taxon>Actinomycetes</taxon>
        <taxon>Glycomycetales</taxon>
        <taxon>Glycomycetaceae</taxon>
        <taxon>Glycomyces</taxon>
    </lineage>
</organism>
<keyword evidence="4" id="KW-1185">Reference proteome</keyword>
<dbReference type="Gene3D" id="3.30.460.10">
    <property type="entry name" value="Beta Polymerase, domain 2"/>
    <property type="match status" value="1"/>
</dbReference>
<feature type="domain" description="Adenylyl/Guanylyl and SMODS C-terminal sensor" evidence="2">
    <location>
        <begin position="298"/>
        <end position="425"/>
    </location>
</feature>
<dbReference type="InterPro" id="IPR043519">
    <property type="entry name" value="NT_sf"/>
</dbReference>
<keyword evidence="1" id="KW-0051">Antiviral defense</keyword>
<protein>
    <submittedName>
        <fullName evidence="3">Nucleotidyltransferase</fullName>
    </submittedName>
</protein>
<dbReference type="RefSeq" id="WP_344486344.1">
    <property type="nucleotide sequence ID" value="NZ_BAAAQF010000007.1"/>
</dbReference>
<reference evidence="4" key="1">
    <citation type="journal article" date="2019" name="Int. J. Syst. Evol. Microbiol.">
        <title>The Global Catalogue of Microorganisms (GCM) 10K type strain sequencing project: providing services to taxonomists for standard genome sequencing and annotation.</title>
        <authorList>
            <consortium name="The Broad Institute Genomics Platform"/>
            <consortium name="The Broad Institute Genome Sequencing Center for Infectious Disease"/>
            <person name="Wu L."/>
            <person name="Ma J."/>
        </authorList>
    </citation>
    <scope>NUCLEOTIDE SEQUENCE [LARGE SCALE GENOMIC DNA]</scope>
    <source>
        <strain evidence="4">JCM 16001</strain>
    </source>
</reference>
<dbReference type="EMBL" id="BAAAQF010000007">
    <property type="protein sequence ID" value="GAA1676193.1"/>
    <property type="molecule type" value="Genomic_DNA"/>
</dbReference>
<evidence type="ECO:0000259" key="2">
    <source>
        <dbReference type="Pfam" id="PF18134"/>
    </source>
</evidence>
<dbReference type="SUPFAM" id="SSF81301">
    <property type="entry name" value="Nucleotidyltransferase"/>
    <property type="match status" value="1"/>
</dbReference>
<comment type="caution">
    <text evidence="3">The sequence shown here is derived from an EMBL/GenBank/DDBJ whole genome shotgun (WGS) entry which is preliminary data.</text>
</comment>
<sequence length="429" mass="49863">METSEIFDGLLENLKVDNSKAIADRRDEIVKALNKEFRSADGVVSYRLMVGSFGRFTATRGISDLDLLFFLPASIRGDYKDEAGPERLLRRVRRTLKDRYPRTEVRVDQCIVVVQFTDFKFEVQPVFENKDRSFSHPDTHLKRWRTTKPRAEIEAMQIRDRETSGNLRNLCRMARAWKNSHGVVMGGLLMDTLAYNFFKDATEYEKAKTSSYDLIVRDFFEFLSEEEDHEYYAALGSGQRVYVKRPFQRRAKKAYKLCLEAIEAEGKSAVNQKWKAVFGRPVPSAKSIQASQDARSFKDTEEFIEDYFPVDIRYSLRIDCRVTQNGFRPQQLSAMRKSRLPLLPQKELDFTVQDCDVPQPFQLKWKVLNRGFEAERRDDIRGQIIASSQDRTRHERSAFRGDHYVECYAIKDGVVVARDRILVPITPQG</sequence>
<proteinExistence type="predicted"/>
<dbReference type="Proteomes" id="UP001499851">
    <property type="component" value="Unassembled WGS sequence"/>
</dbReference>
<dbReference type="InterPro" id="IPR040511">
    <property type="entry name" value="AGS_C"/>
</dbReference>
<dbReference type="InterPro" id="IPR006116">
    <property type="entry name" value="NT_2-5OAS_ClassI-CCAase"/>
</dbReference>
<dbReference type="PROSITE" id="PS50152">
    <property type="entry name" value="25A_SYNTH_3"/>
    <property type="match status" value="1"/>
</dbReference>
<dbReference type="CDD" id="cd05400">
    <property type="entry name" value="NT_2-5OAS_ClassI-CCAase"/>
    <property type="match status" value="1"/>
</dbReference>
<evidence type="ECO:0000256" key="1">
    <source>
        <dbReference type="ARBA" id="ARBA00023118"/>
    </source>
</evidence>
<accession>A0ABP4SRV2</accession>
<dbReference type="Pfam" id="PF18144">
    <property type="entry name" value="SMODS"/>
    <property type="match status" value="1"/>
</dbReference>
<dbReference type="Pfam" id="PF18134">
    <property type="entry name" value="AGS_C"/>
    <property type="match status" value="1"/>
</dbReference>
<evidence type="ECO:0000313" key="3">
    <source>
        <dbReference type="EMBL" id="GAA1676193.1"/>
    </source>
</evidence>
<evidence type="ECO:0000313" key="4">
    <source>
        <dbReference type="Proteomes" id="UP001499851"/>
    </source>
</evidence>
<gene>
    <name evidence="3" type="ORF">GCM10009830_23590</name>
</gene>